<feature type="domain" description="FAD dependent oxidoreductase" evidence="3">
    <location>
        <begin position="62"/>
        <end position="415"/>
    </location>
</feature>
<evidence type="ECO:0000259" key="3">
    <source>
        <dbReference type="Pfam" id="PF01266"/>
    </source>
</evidence>
<evidence type="ECO:0000259" key="4">
    <source>
        <dbReference type="Pfam" id="PF01571"/>
    </source>
</evidence>
<dbReference type="Gene3D" id="3.50.50.60">
    <property type="entry name" value="FAD/NAD(P)-binding domain"/>
    <property type="match status" value="1"/>
</dbReference>
<comment type="caution">
    <text evidence="7">The sequence shown here is derived from an EMBL/GenBank/DDBJ whole genome shotgun (WGS) entry which is preliminary data.</text>
</comment>
<comment type="similarity">
    <text evidence="1">Belongs to the GcvT family.</text>
</comment>
<dbReference type="InterPro" id="IPR029043">
    <property type="entry name" value="GcvT/YgfZ_C"/>
</dbReference>
<feature type="domain" description="FAD dependent oxidoreductase central" evidence="6">
    <location>
        <begin position="420"/>
        <end position="473"/>
    </location>
</feature>
<feature type="compositionally biased region" description="Pro residues" evidence="2">
    <location>
        <begin position="45"/>
        <end position="54"/>
    </location>
</feature>
<feature type="region of interest" description="Disordered" evidence="2">
    <location>
        <begin position="16"/>
        <end position="55"/>
    </location>
</feature>
<dbReference type="InterPro" id="IPR006076">
    <property type="entry name" value="FAD-dep_OxRdtase"/>
</dbReference>
<feature type="domain" description="Aminomethyltransferase C-terminal" evidence="5">
    <location>
        <begin position="809"/>
        <end position="894"/>
    </location>
</feature>
<dbReference type="AlphaFoldDB" id="A0AAV7X657"/>
<dbReference type="Proteomes" id="UP001075354">
    <property type="component" value="Chromosome 14"/>
</dbReference>
<evidence type="ECO:0000256" key="2">
    <source>
        <dbReference type="SAM" id="MobiDB-lite"/>
    </source>
</evidence>
<dbReference type="InterPro" id="IPR013977">
    <property type="entry name" value="GcvT_C"/>
</dbReference>
<name>A0AAV7X657_9NEOP</name>
<dbReference type="GO" id="GO:0005739">
    <property type="term" value="C:mitochondrion"/>
    <property type="evidence" value="ECO:0007669"/>
    <property type="project" value="TreeGrafter"/>
</dbReference>
<dbReference type="Gene3D" id="3.30.1360.120">
    <property type="entry name" value="Probable tRNA modification gtpase trme, domain 1"/>
    <property type="match status" value="1"/>
</dbReference>
<evidence type="ECO:0000259" key="5">
    <source>
        <dbReference type="Pfam" id="PF08669"/>
    </source>
</evidence>
<dbReference type="PANTHER" id="PTHR43757">
    <property type="entry name" value="AMINOMETHYLTRANSFERASE"/>
    <property type="match status" value="1"/>
</dbReference>
<dbReference type="Pfam" id="PF01266">
    <property type="entry name" value="DAO"/>
    <property type="match status" value="1"/>
</dbReference>
<dbReference type="SUPFAM" id="SSF103025">
    <property type="entry name" value="Folate-binding domain"/>
    <property type="match status" value="1"/>
</dbReference>
<dbReference type="PANTHER" id="PTHR43757:SF11">
    <property type="entry name" value="SARCOSINE DEHYDROGENASE"/>
    <property type="match status" value="1"/>
</dbReference>
<accession>A0AAV7X657</accession>
<dbReference type="SUPFAM" id="SSF54373">
    <property type="entry name" value="FAD-linked reductases, C-terminal domain"/>
    <property type="match status" value="1"/>
</dbReference>
<dbReference type="InterPro" id="IPR028896">
    <property type="entry name" value="GcvT/YgfZ/DmdA"/>
</dbReference>
<dbReference type="Gene3D" id="3.30.9.10">
    <property type="entry name" value="D-Amino Acid Oxidase, subunit A, domain 2"/>
    <property type="match status" value="1"/>
</dbReference>
<dbReference type="Gene3D" id="2.40.30.110">
    <property type="entry name" value="Aminomethyltransferase beta-barrel domains"/>
    <property type="match status" value="1"/>
</dbReference>
<dbReference type="InterPro" id="IPR006222">
    <property type="entry name" value="GCVT_N"/>
</dbReference>
<evidence type="ECO:0000259" key="6">
    <source>
        <dbReference type="Pfam" id="PF16350"/>
    </source>
</evidence>
<dbReference type="Gene3D" id="3.30.70.1400">
    <property type="entry name" value="Aminomethyltransferase beta-barrel domains"/>
    <property type="match status" value="1"/>
</dbReference>
<evidence type="ECO:0000313" key="8">
    <source>
        <dbReference type="Proteomes" id="UP001075354"/>
    </source>
</evidence>
<dbReference type="EMBL" id="JAPTSV010000014">
    <property type="protein sequence ID" value="KAJ1520520.1"/>
    <property type="molecule type" value="Genomic_DNA"/>
</dbReference>
<feature type="domain" description="GCVT N-terminal" evidence="4">
    <location>
        <begin position="480"/>
        <end position="789"/>
    </location>
</feature>
<sequence>MLRLVTNQVRLAGAASPGLAAPAAPRRWASGEPLPGARSAGSVEPPSPPPPPQATLPADAEVVIIGGGSAGCNTLYQLAKRGVKAVLLEKSRLTSGTTWHTAGLIWRLRPSDVEVQLLNTTRELLMSLEAETGINPGWINNGGLYIAHTEERMMEYRRLASVARSFGIEASVLDPSEVKQVFPLIDDKQVLGGLHTPGDGVVDPAGVCSALVKAATRHGATVIENCNVEKILMKDQDLGPQKVTGLVTNMGTIRTDCVINCGGVWSREVAKMAGVSLPIVPMKHAYVVSESMGVRGLPNVRDHDWSIYLRVQGDSLCVGGYELNPAMLDNVAPEFSFGLYDLDWNIFGSHVTNAVNLCPAFETAGIKSTVCGPESFTPDHKPLIGEDPLKRGLFHGCGFNSAGMMLGGGCGEQLALWVLHGRPDLHMQAYDIRRFADVQRTDREWIRERAHEAYCKNYSIVFPHDEPLAGRNLIPNPFEEELQAAGAVWEERQGWERPGWYSGTPAPLPRYDWYGAYGSTRHKVTRYEKLLKSDYTFDFPRHHETIREEALACREAAALFEMSYFGKLYITGPDAQAAADWVFTASTRRPLGSTVYTCILNKRGRVEGDLTVSVIETGQGSPADPIIRGRGFYVVSGGATSQHTHAHVIQALHERGFRVDVSDMTNRIGVLSVQGPNSRELLQGLVDVDLDDGSFPMSTTQMVRIAGHRVRAIRLSFVGELGWELHVPKESCKAVFKAVRDAGQRHDLRLAGYRAMYALSAEKGYHLWHSDLRADDSPLEANLGFTCRTSGDYQGRQAVEAVAKKGLSKKLAFFTLNDKVRLNGLEAIIRDDQVVGYLRRGSYGFALDCPIGTGYVRHPEGSTVTDEFLEGGRYQLEVMGQRHDATLHLRSPFDPENRRLRGLYDVQIPARQ</sequence>
<evidence type="ECO:0000256" key="1">
    <source>
        <dbReference type="ARBA" id="ARBA00008609"/>
    </source>
</evidence>
<proteinExistence type="inferred from homology"/>
<gene>
    <name evidence="7" type="ORF">ONE63_003643</name>
</gene>
<reference evidence="7" key="1">
    <citation type="submission" date="2022-12" db="EMBL/GenBank/DDBJ databases">
        <title>Chromosome-level genome assembly of the bean flower thrips Megalurothrips usitatus.</title>
        <authorList>
            <person name="Ma L."/>
            <person name="Liu Q."/>
            <person name="Li H."/>
            <person name="Cai W."/>
        </authorList>
    </citation>
    <scope>NUCLEOTIDE SEQUENCE</scope>
    <source>
        <strain evidence="7">Cailab_2022a</strain>
    </source>
</reference>
<dbReference type="FunFam" id="2.40.30.110:FF:000008">
    <property type="entry name" value="Sarcosine dehydrogenase"/>
    <property type="match status" value="1"/>
</dbReference>
<evidence type="ECO:0000313" key="7">
    <source>
        <dbReference type="EMBL" id="KAJ1520520.1"/>
    </source>
</evidence>
<dbReference type="InterPro" id="IPR036188">
    <property type="entry name" value="FAD/NAD-bd_sf"/>
</dbReference>
<dbReference type="SUPFAM" id="SSF101790">
    <property type="entry name" value="Aminomethyltransferase beta-barrel domain"/>
    <property type="match status" value="1"/>
</dbReference>
<dbReference type="Pfam" id="PF01571">
    <property type="entry name" value="GCV_T"/>
    <property type="match status" value="1"/>
</dbReference>
<dbReference type="Pfam" id="PF16350">
    <property type="entry name" value="FAO_M"/>
    <property type="match status" value="1"/>
</dbReference>
<keyword evidence="8" id="KW-1185">Reference proteome</keyword>
<dbReference type="InterPro" id="IPR032503">
    <property type="entry name" value="FAO_M"/>
</dbReference>
<dbReference type="Pfam" id="PF08669">
    <property type="entry name" value="GCV_T_C"/>
    <property type="match status" value="1"/>
</dbReference>
<dbReference type="FunFam" id="3.50.50.60:FF:000769">
    <property type="entry name" value="Sarcosine dehydrogenase"/>
    <property type="match status" value="1"/>
</dbReference>
<feature type="compositionally biased region" description="Low complexity" evidence="2">
    <location>
        <begin position="16"/>
        <end position="31"/>
    </location>
</feature>
<protein>
    <recommendedName>
        <fullName evidence="9">Sarcosine dehydrogenase, mitochondrial</fullName>
    </recommendedName>
</protein>
<evidence type="ECO:0008006" key="9">
    <source>
        <dbReference type="Google" id="ProtNLM"/>
    </source>
</evidence>
<dbReference type="InterPro" id="IPR027266">
    <property type="entry name" value="TrmE/GcvT-like"/>
</dbReference>
<dbReference type="SUPFAM" id="SSF51905">
    <property type="entry name" value="FAD/NAD(P)-binding domain"/>
    <property type="match status" value="1"/>
</dbReference>
<organism evidence="7 8">
    <name type="scientific">Megalurothrips usitatus</name>
    <name type="common">bean blossom thrips</name>
    <dbReference type="NCBI Taxonomy" id="439358"/>
    <lineage>
        <taxon>Eukaryota</taxon>
        <taxon>Metazoa</taxon>
        <taxon>Ecdysozoa</taxon>
        <taxon>Arthropoda</taxon>
        <taxon>Hexapoda</taxon>
        <taxon>Insecta</taxon>
        <taxon>Pterygota</taxon>
        <taxon>Neoptera</taxon>
        <taxon>Paraneoptera</taxon>
        <taxon>Thysanoptera</taxon>
        <taxon>Terebrantia</taxon>
        <taxon>Thripoidea</taxon>
        <taxon>Thripidae</taxon>
        <taxon>Megalurothrips</taxon>
    </lineage>
</organism>